<dbReference type="AlphaFoldDB" id="A0AAN6TFR2"/>
<dbReference type="EMBL" id="MU853339">
    <property type="protein sequence ID" value="KAK4113651.1"/>
    <property type="molecule type" value="Genomic_DNA"/>
</dbReference>
<organism evidence="1 2">
    <name type="scientific">Canariomyces notabilis</name>
    <dbReference type="NCBI Taxonomy" id="2074819"/>
    <lineage>
        <taxon>Eukaryota</taxon>
        <taxon>Fungi</taxon>
        <taxon>Dikarya</taxon>
        <taxon>Ascomycota</taxon>
        <taxon>Pezizomycotina</taxon>
        <taxon>Sordariomycetes</taxon>
        <taxon>Sordariomycetidae</taxon>
        <taxon>Sordariales</taxon>
        <taxon>Chaetomiaceae</taxon>
        <taxon>Canariomyces</taxon>
    </lineage>
</organism>
<evidence type="ECO:0008006" key="3">
    <source>
        <dbReference type="Google" id="ProtNLM"/>
    </source>
</evidence>
<sequence>MTPAPEDLAILKTAYDGLRAANEQLRTANLNIYHSMGMKLLYVPGSDENQSHHKLMEQHKRRAALSDQDVKRDWRQWLDRNRDVLDSAEVIDQELDRVNASKAELESVQTALRACINRLSRPYLRNLTILDLPDEILLEIFEHVEGQHYPFTQYQFDPIWYPRRDIQTLRLVCRRFCSISSQLLVRVVYVDLNQESLTRLEEISRHPTISKGVHAVKIVPHMYNSSFTEIEHFVSYYAEEFENQIDLNERAKIWELSKISEDVASDMIARGKELVATLHRLLSWEPCENEDHYRALLFEIHERYLVLLERQDSLIQSDDFYRLVGSAIARMPCAKSLMFDDSVHSWHAPSSRALMVPGADLWERLSICMLQPLTGYEVTRAHLEAPNYGCIIPLIDSVRRAGGFLRRLIIKIHSLGRPMDLVPAPDLRLDFSSGMQQLRRFSFEHEFPCGDEDSDDDEGQVTDLHEFLSACLDTSSLQSLGLDLRGGEHERHFPLCLRQIINRKQSLYKLDDIFLGQCALDYADLIAFLRRLPKSMDYLSLSNVRLLNGSWRGTLDALREKRPRFASLKAPAGAECEDMSGEEYSRLFEEEQFGYRTNAEAYLLNRWISNPMLADPPELEE</sequence>
<name>A0AAN6TFR2_9PEZI</name>
<reference evidence="1" key="2">
    <citation type="submission" date="2023-05" db="EMBL/GenBank/DDBJ databases">
        <authorList>
            <consortium name="Lawrence Berkeley National Laboratory"/>
            <person name="Steindorff A."/>
            <person name="Hensen N."/>
            <person name="Bonometti L."/>
            <person name="Westerberg I."/>
            <person name="Brannstrom I.O."/>
            <person name="Guillou S."/>
            <person name="Cros-Aarteil S."/>
            <person name="Calhoun S."/>
            <person name="Haridas S."/>
            <person name="Kuo A."/>
            <person name="Mondo S."/>
            <person name="Pangilinan J."/>
            <person name="Riley R."/>
            <person name="Labutti K."/>
            <person name="Andreopoulos B."/>
            <person name="Lipzen A."/>
            <person name="Chen C."/>
            <person name="Yanf M."/>
            <person name="Daum C."/>
            <person name="Ng V."/>
            <person name="Clum A."/>
            <person name="Ohm R."/>
            <person name="Martin F."/>
            <person name="Silar P."/>
            <person name="Natvig D."/>
            <person name="Lalanne C."/>
            <person name="Gautier V."/>
            <person name="Ament-Velasquez S.L."/>
            <person name="Kruys A."/>
            <person name="Hutchinson M.I."/>
            <person name="Powell A.J."/>
            <person name="Barry K."/>
            <person name="Miller A.N."/>
            <person name="Grigoriev I.V."/>
            <person name="Debuchy R."/>
            <person name="Gladieux P."/>
            <person name="Thoren M.H."/>
            <person name="Johannesson H."/>
        </authorList>
    </citation>
    <scope>NUCLEOTIDE SEQUENCE</scope>
    <source>
        <strain evidence="1">CBS 508.74</strain>
    </source>
</reference>
<dbReference type="Gene3D" id="1.20.1280.50">
    <property type="match status" value="1"/>
</dbReference>
<proteinExistence type="predicted"/>
<keyword evidence="2" id="KW-1185">Reference proteome</keyword>
<comment type="caution">
    <text evidence="1">The sequence shown here is derived from an EMBL/GenBank/DDBJ whole genome shotgun (WGS) entry which is preliminary data.</text>
</comment>
<reference evidence="1" key="1">
    <citation type="journal article" date="2023" name="Mol. Phylogenet. Evol.">
        <title>Genome-scale phylogeny and comparative genomics of the fungal order Sordariales.</title>
        <authorList>
            <person name="Hensen N."/>
            <person name="Bonometti L."/>
            <person name="Westerberg I."/>
            <person name="Brannstrom I.O."/>
            <person name="Guillou S."/>
            <person name="Cros-Aarteil S."/>
            <person name="Calhoun S."/>
            <person name="Haridas S."/>
            <person name="Kuo A."/>
            <person name="Mondo S."/>
            <person name="Pangilinan J."/>
            <person name="Riley R."/>
            <person name="LaButti K."/>
            <person name="Andreopoulos B."/>
            <person name="Lipzen A."/>
            <person name="Chen C."/>
            <person name="Yan M."/>
            <person name="Daum C."/>
            <person name="Ng V."/>
            <person name="Clum A."/>
            <person name="Steindorff A."/>
            <person name="Ohm R.A."/>
            <person name="Martin F."/>
            <person name="Silar P."/>
            <person name="Natvig D.O."/>
            <person name="Lalanne C."/>
            <person name="Gautier V."/>
            <person name="Ament-Velasquez S.L."/>
            <person name="Kruys A."/>
            <person name="Hutchinson M.I."/>
            <person name="Powell A.J."/>
            <person name="Barry K."/>
            <person name="Miller A.N."/>
            <person name="Grigoriev I.V."/>
            <person name="Debuchy R."/>
            <person name="Gladieux P."/>
            <person name="Hiltunen Thoren M."/>
            <person name="Johannesson H."/>
        </authorList>
    </citation>
    <scope>NUCLEOTIDE SEQUENCE</scope>
    <source>
        <strain evidence="1">CBS 508.74</strain>
    </source>
</reference>
<evidence type="ECO:0000313" key="2">
    <source>
        <dbReference type="Proteomes" id="UP001302812"/>
    </source>
</evidence>
<dbReference type="GeneID" id="89940876"/>
<gene>
    <name evidence="1" type="ORF">N656DRAFT_789099</name>
</gene>
<protein>
    <recommendedName>
        <fullName evidence="3">F-box domain-containing protein</fullName>
    </recommendedName>
</protein>
<accession>A0AAN6TFR2</accession>
<dbReference type="RefSeq" id="XP_064671221.1">
    <property type="nucleotide sequence ID" value="XM_064816751.1"/>
</dbReference>
<evidence type="ECO:0000313" key="1">
    <source>
        <dbReference type="EMBL" id="KAK4113651.1"/>
    </source>
</evidence>
<dbReference type="Proteomes" id="UP001302812">
    <property type="component" value="Unassembled WGS sequence"/>
</dbReference>